<dbReference type="CDD" id="cd04301">
    <property type="entry name" value="NAT_SF"/>
    <property type="match status" value="1"/>
</dbReference>
<dbReference type="AlphaFoldDB" id="A0A6J7ICH9"/>
<evidence type="ECO:0000313" key="2">
    <source>
        <dbReference type="EMBL" id="CAB4928629.1"/>
    </source>
</evidence>
<dbReference type="InterPro" id="IPR032875">
    <property type="entry name" value="Succ_CoA_lig_flav_dom"/>
</dbReference>
<dbReference type="InterPro" id="IPR003781">
    <property type="entry name" value="CoA-bd"/>
</dbReference>
<dbReference type="Pfam" id="PF13380">
    <property type="entry name" value="CoA_binding_2"/>
    <property type="match status" value="1"/>
</dbReference>
<dbReference type="Gene3D" id="3.40.50.261">
    <property type="entry name" value="Succinyl-CoA synthetase domains"/>
    <property type="match status" value="2"/>
</dbReference>
<dbReference type="Gene3D" id="3.30.470.20">
    <property type="entry name" value="ATP-grasp fold, B domain"/>
    <property type="match status" value="1"/>
</dbReference>
<dbReference type="SUPFAM" id="SSF55729">
    <property type="entry name" value="Acyl-CoA N-acyltransferases (Nat)"/>
    <property type="match status" value="1"/>
</dbReference>
<dbReference type="SMART" id="SM00881">
    <property type="entry name" value="CoA_binding"/>
    <property type="match status" value="1"/>
</dbReference>
<dbReference type="InterPro" id="IPR016102">
    <property type="entry name" value="Succinyl-CoA_synth-like"/>
</dbReference>
<proteinExistence type="predicted"/>
<dbReference type="PANTHER" id="PTHR42793">
    <property type="entry name" value="COA BINDING DOMAIN CONTAINING PROTEIN"/>
    <property type="match status" value="1"/>
</dbReference>
<dbReference type="SUPFAM" id="SSF51735">
    <property type="entry name" value="NAD(P)-binding Rossmann-fold domains"/>
    <property type="match status" value="1"/>
</dbReference>
<feature type="domain" description="N-acetyltransferase" evidence="1">
    <location>
        <begin position="22"/>
        <end position="176"/>
    </location>
</feature>
<dbReference type="EMBL" id="CAFBNF010000005">
    <property type="protein sequence ID" value="CAB4928629.1"/>
    <property type="molecule type" value="Genomic_DNA"/>
</dbReference>
<dbReference type="Pfam" id="PF13549">
    <property type="entry name" value="ATP-grasp_5"/>
    <property type="match status" value="1"/>
</dbReference>
<dbReference type="InterPro" id="IPR000182">
    <property type="entry name" value="GNAT_dom"/>
</dbReference>
<dbReference type="Gene3D" id="3.40.50.720">
    <property type="entry name" value="NAD(P)-binding Rossmann-like Domain"/>
    <property type="match status" value="1"/>
</dbReference>
<organism evidence="2">
    <name type="scientific">freshwater metagenome</name>
    <dbReference type="NCBI Taxonomy" id="449393"/>
    <lineage>
        <taxon>unclassified sequences</taxon>
        <taxon>metagenomes</taxon>
        <taxon>ecological metagenomes</taxon>
    </lineage>
</organism>
<dbReference type="PANTHER" id="PTHR42793:SF1">
    <property type="entry name" value="PEPTIDYL-LYSINE N-ACETYLTRANSFERASE PATZ"/>
    <property type="match status" value="1"/>
</dbReference>
<sequence length="837" mass="87998">MEPADGPAHWEADVVLRDGRPCHVRPISPDDATRLRAFHLALSPETVYLRYFAPYPELTEADVTRFTTVDHDSRVALVATVGNDIIGVARYDRLASGDAEVAFTIRDDHQGRGLGSVLLEHLAAAARERGVSRFVADVLPENRRMQSTFEDAGYRTLREMGDGYLMLEFDIEPTARLQQVMEARERASEARSIRRLLSPGSVAVIGASRTPGTAGHELLRNLRDGGFTGHVFAIHPEADQILGYPCLRSISQAPAGIDLAIVAVRADLVLSIVDECASAAVRGLVVVSMGFAESGSDEGRRRQAELVARARGNGMRVVGPAALGVISTDPRVLLNASLAPVMPPRGRLGFFCQSGGLGSVILESLVDRGLGVSSFVSAGNRSDVSGNDLLQFWAEDDATDAVLLYLESIGNPRKFTRVVRRLARSKPVVAVRSGRSSQAVPLGHRVRLTSLPPAAVDAIFEQCGVIQTDSVRALLDVASILARQPLPAGPAVSVIATAEALAVLADDAVRAAGLRVGGAGAIVPLPLDAEALEAAVRRAGIDPDTDTILVVHVPPLPGDVPAFREALLNAGASLTRPLIAVSVSSAGEELGHRRLEHARYGPWIGAPAPSGAAGPGAIPLFGTLEDATRAIASVAARSRWLERELADSDAVAAALGEGEPVLSIERAEFLAADLMSGYPLGRLVTVDEARPLLEFFGVTTDPTSRSDLPGAVACRVRVLVDDLFGPVVVFGLDGDIPELLGDRSYASPPITVATADFLIRTPASAVLLEGHLGSAPIDHAALVRVVVGVGALAEHLPGLASADLLVIAHPAGAHVVEGAISLLPLAAVPIDGDRRVM</sequence>
<protein>
    <submittedName>
        <fullName evidence="2">Unannotated protein</fullName>
    </submittedName>
</protein>
<name>A0A6J7ICH9_9ZZZZ</name>
<dbReference type="Pfam" id="PF13607">
    <property type="entry name" value="Succ_CoA_lig"/>
    <property type="match status" value="1"/>
</dbReference>
<dbReference type="SUPFAM" id="SSF52210">
    <property type="entry name" value="Succinyl-CoA synthetase domains"/>
    <property type="match status" value="2"/>
</dbReference>
<reference evidence="2" key="1">
    <citation type="submission" date="2020-05" db="EMBL/GenBank/DDBJ databases">
        <authorList>
            <person name="Chiriac C."/>
            <person name="Salcher M."/>
            <person name="Ghai R."/>
            <person name="Kavagutti S V."/>
        </authorList>
    </citation>
    <scope>NUCLEOTIDE SEQUENCE</scope>
</reference>
<accession>A0A6J7ICH9</accession>
<dbReference type="GO" id="GO:0016747">
    <property type="term" value="F:acyltransferase activity, transferring groups other than amino-acyl groups"/>
    <property type="evidence" value="ECO:0007669"/>
    <property type="project" value="InterPro"/>
</dbReference>
<dbReference type="Pfam" id="PF00583">
    <property type="entry name" value="Acetyltransf_1"/>
    <property type="match status" value="1"/>
</dbReference>
<dbReference type="InterPro" id="IPR036291">
    <property type="entry name" value="NAD(P)-bd_dom_sf"/>
</dbReference>
<dbReference type="Gene3D" id="3.40.630.30">
    <property type="match status" value="1"/>
</dbReference>
<dbReference type="InterPro" id="IPR016181">
    <property type="entry name" value="Acyl_CoA_acyltransferase"/>
</dbReference>
<evidence type="ECO:0000259" key="1">
    <source>
        <dbReference type="PROSITE" id="PS51186"/>
    </source>
</evidence>
<dbReference type="PROSITE" id="PS51186">
    <property type="entry name" value="GNAT"/>
    <property type="match status" value="1"/>
</dbReference>
<gene>
    <name evidence="2" type="ORF">UFOPK3773_00105</name>
</gene>